<reference evidence="12 13" key="1">
    <citation type="journal article" date="2014" name="Genome Biol. Evol.">
        <title>The secreted proteins of Achlya hypogyna and Thraustotheca clavata identify the ancestral oomycete secretome and reveal gene acquisitions by horizontal gene transfer.</title>
        <authorList>
            <person name="Misner I."/>
            <person name="Blouin N."/>
            <person name="Leonard G."/>
            <person name="Richards T.A."/>
            <person name="Lane C.E."/>
        </authorList>
    </citation>
    <scope>NUCLEOTIDE SEQUENCE [LARGE SCALE GENOMIC DNA]</scope>
    <source>
        <strain evidence="12 13">ATCC 48635</strain>
    </source>
</reference>
<evidence type="ECO:0000313" key="12">
    <source>
        <dbReference type="EMBL" id="OQR96755.1"/>
    </source>
</evidence>
<feature type="compositionally biased region" description="Low complexity" evidence="9">
    <location>
        <begin position="337"/>
        <end position="347"/>
    </location>
</feature>
<feature type="domain" description="Rho-GAP" evidence="11">
    <location>
        <begin position="419"/>
        <end position="619"/>
    </location>
</feature>
<dbReference type="SUPFAM" id="SSF48350">
    <property type="entry name" value="GTPase activation domain, GAP"/>
    <property type="match status" value="1"/>
</dbReference>
<evidence type="ECO:0000256" key="2">
    <source>
        <dbReference type="ARBA" id="ARBA00022527"/>
    </source>
</evidence>
<dbReference type="SMART" id="SM00324">
    <property type="entry name" value="RhoGAP"/>
    <property type="match status" value="1"/>
</dbReference>
<comment type="caution">
    <text evidence="12">The sequence shown here is derived from an EMBL/GenBank/DDBJ whole genome shotgun (WGS) entry which is preliminary data.</text>
</comment>
<dbReference type="Proteomes" id="UP000243579">
    <property type="component" value="Unassembled WGS sequence"/>
</dbReference>
<dbReference type="GO" id="GO:0004674">
    <property type="term" value="F:protein serine/threonine kinase activity"/>
    <property type="evidence" value="ECO:0007669"/>
    <property type="project" value="UniProtKB-KW"/>
</dbReference>
<dbReference type="PROSITE" id="PS50011">
    <property type="entry name" value="PROTEIN_KINASE_DOM"/>
    <property type="match status" value="1"/>
</dbReference>
<dbReference type="AlphaFoldDB" id="A0A1V9ZFH1"/>
<sequence length="780" mass="85546">MAIEHVLATMGLTPGDPEDIFDIHSREGAGAFGRVFRATYRAPPSREVALKVIPIALKPGQHGEDVENVRREIEFLRECDHPNVVAFYGAYYKDGALWIAMEYCGGGSVSDISRQRRLCEQEISVVMRGALEGLAHLHAKRKIHRDIKGGNILLTADGAVKIADFGVSAQLRDTLSRRGTFVGTPYWMSPEMIQDCDYDYKADIWSLGITAIELADQRPPLFEEHPMRVLLQIPRNPAPRLRQPQDWSAQFSHFLEYCLIKCPADRPSALDCLNHAFITCWRDIPRVVPGGYAKKAATIAGADLPQRPLPAEPSQGESAFMTCADDLREPESPPLAPASTANRSAAAASTPLTEARVSTLAVAAAVDSVLTSMETPTEKHFIGAPFEVAHPVSVKYNSRAAQYEGVPPHLEGLHAQFGVPLASMRCSSADPDDRVPCLLHMLRRELLARGGTTAKYIYRSPPDQAQIVAAKAALQTGSFDPKVHGDPFVLGSLLKLWFRELPTPLLPSTLLPQIQQLAACTSHQDAAADAHIVCGPIQLAERAMDLLRALPPQPRAVLEWLLDHWLEVLAQAKTNLMTTHGLCLVWAPNLAALPSSTPAEASRVSTLVALALQACTAWRQHHVSLRKATVGIASTLILSPPSSPPFVSKDAPLFHVRLPLGSALQAAWDECMDTESGPIDAWLSKTQQRLWSILRQLARTKAEREYADKLLKRNLQAAMPASLKDVRRFVTATLDAQAFRAAVDHHTAVSKQLLQLTQQYPNMAGPLPALATPEWHRKRA</sequence>
<comment type="catalytic activity">
    <reaction evidence="8">
        <text>L-seryl-[protein] + ATP = O-phospho-L-seryl-[protein] + ADP + H(+)</text>
        <dbReference type="Rhea" id="RHEA:17989"/>
        <dbReference type="Rhea" id="RHEA-COMP:9863"/>
        <dbReference type="Rhea" id="RHEA-COMP:11604"/>
        <dbReference type="ChEBI" id="CHEBI:15378"/>
        <dbReference type="ChEBI" id="CHEBI:29999"/>
        <dbReference type="ChEBI" id="CHEBI:30616"/>
        <dbReference type="ChEBI" id="CHEBI:83421"/>
        <dbReference type="ChEBI" id="CHEBI:456216"/>
        <dbReference type="EC" id="2.7.11.1"/>
    </reaction>
</comment>
<evidence type="ECO:0000256" key="4">
    <source>
        <dbReference type="ARBA" id="ARBA00022741"/>
    </source>
</evidence>
<evidence type="ECO:0000256" key="6">
    <source>
        <dbReference type="ARBA" id="ARBA00022840"/>
    </source>
</evidence>
<protein>
    <submittedName>
        <fullName evidence="12">Serine/threonine protein kinase</fullName>
    </submittedName>
</protein>
<name>A0A1V9ZFH1_ACHHY</name>
<evidence type="ECO:0000256" key="1">
    <source>
        <dbReference type="ARBA" id="ARBA00008874"/>
    </source>
</evidence>
<dbReference type="Gene3D" id="1.10.510.10">
    <property type="entry name" value="Transferase(Phosphotransferase) domain 1"/>
    <property type="match status" value="1"/>
</dbReference>
<dbReference type="GO" id="GO:0005524">
    <property type="term" value="F:ATP binding"/>
    <property type="evidence" value="ECO:0007669"/>
    <property type="project" value="UniProtKB-KW"/>
</dbReference>
<dbReference type="InterPro" id="IPR050629">
    <property type="entry name" value="STE20/SPS1-PAK"/>
</dbReference>
<feature type="domain" description="Protein kinase" evidence="10">
    <location>
        <begin position="21"/>
        <end position="278"/>
    </location>
</feature>
<accession>A0A1V9ZFH1</accession>
<keyword evidence="4" id="KW-0547">Nucleotide-binding</keyword>
<dbReference type="SMART" id="SM00220">
    <property type="entry name" value="S_TKc"/>
    <property type="match status" value="1"/>
</dbReference>
<dbReference type="OrthoDB" id="8693905at2759"/>
<dbReference type="InterPro" id="IPR008936">
    <property type="entry name" value="Rho_GTPase_activation_prot"/>
</dbReference>
<dbReference type="InterPro" id="IPR000198">
    <property type="entry name" value="RhoGAP_dom"/>
</dbReference>
<dbReference type="InterPro" id="IPR000719">
    <property type="entry name" value="Prot_kinase_dom"/>
</dbReference>
<keyword evidence="6" id="KW-0067">ATP-binding</keyword>
<dbReference type="EMBL" id="JNBR01000131">
    <property type="protein sequence ID" value="OQR96755.1"/>
    <property type="molecule type" value="Genomic_DNA"/>
</dbReference>
<evidence type="ECO:0000256" key="5">
    <source>
        <dbReference type="ARBA" id="ARBA00022777"/>
    </source>
</evidence>
<dbReference type="Gene3D" id="1.10.555.10">
    <property type="entry name" value="Rho GTPase activation protein"/>
    <property type="match status" value="1"/>
</dbReference>
<gene>
    <name evidence="12" type="ORF">ACHHYP_13608</name>
</gene>
<dbReference type="Pfam" id="PF00620">
    <property type="entry name" value="RhoGAP"/>
    <property type="match status" value="1"/>
</dbReference>
<dbReference type="FunFam" id="1.10.510.10:FF:001091">
    <property type="entry name" value="STE family protein kinase"/>
    <property type="match status" value="1"/>
</dbReference>
<dbReference type="PANTHER" id="PTHR48012:SF10">
    <property type="entry name" value="FI20177P1"/>
    <property type="match status" value="1"/>
</dbReference>
<evidence type="ECO:0000313" key="13">
    <source>
        <dbReference type="Proteomes" id="UP000243579"/>
    </source>
</evidence>
<dbReference type="GO" id="GO:0007165">
    <property type="term" value="P:signal transduction"/>
    <property type="evidence" value="ECO:0007669"/>
    <property type="project" value="InterPro"/>
</dbReference>
<evidence type="ECO:0000256" key="7">
    <source>
        <dbReference type="ARBA" id="ARBA00047899"/>
    </source>
</evidence>
<comment type="similarity">
    <text evidence="1">Belongs to the protein kinase superfamily. STE Ser/Thr protein kinase family. STE20 subfamily.</text>
</comment>
<dbReference type="PANTHER" id="PTHR48012">
    <property type="entry name" value="STERILE20-LIKE KINASE, ISOFORM B-RELATED"/>
    <property type="match status" value="1"/>
</dbReference>
<evidence type="ECO:0000256" key="9">
    <source>
        <dbReference type="SAM" id="MobiDB-lite"/>
    </source>
</evidence>
<dbReference type="SUPFAM" id="SSF56112">
    <property type="entry name" value="Protein kinase-like (PK-like)"/>
    <property type="match status" value="1"/>
</dbReference>
<keyword evidence="5 12" id="KW-0418">Kinase</keyword>
<evidence type="ECO:0000259" key="11">
    <source>
        <dbReference type="PROSITE" id="PS50238"/>
    </source>
</evidence>
<comment type="catalytic activity">
    <reaction evidence="7">
        <text>L-threonyl-[protein] + ATP = O-phospho-L-threonyl-[protein] + ADP + H(+)</text>
        <dbReference type="Rhea" id="RHEA:46608"/>
        <dbReference type="Rhea" id="RHEA-COMP:11060"/>
        <dbReference type="Rhea" id="RHEA-COMP:11605"/>
        <dbReference type="ChEBI" id="CHEBI:15378"/>
        <dbReference type="ChEBI" id="CHEBI:30013"/>
        <dbReference type="ChEBI" id="CHEBI:30616"/>
        <dbReference type="ChEBI" id="CHEBI:61977"/>
        <dbReference type="ChEBI" id="CHEBI:456216"/>
        <dbReference type="EC" id="2.7.11.1"/>
    </reaction>
</comment>
<keyword evidence="13" id="KW-1185">Reference proteome</keyword>
<evidence type="ECO:0000259" key="10">
    <source>
        <dbReference type="PROSITE" id="PS50011"/>
    </source>
</evidence>
<dbReference type="InterPro" id="IPR011009">
    <property type="entry name" value="Kinase-like_dom_sf"/>
</dbReference>
<evidence type="ECO:0000256" key="3">
    <source>
        <dbReference type="ARBA" id="ARBA00022679"/>
    </source>
</evidence>
<evidence type="ECO:0000256" key="8">
    <source>
        <dbReference type="ARBA" id="ARBA00048679"/>
    </source>
</evidence>
<dbReference type="PROSITE" id="PS50238">
    <property type="entry name" value="RHOGAP"/>
    <property type="match status" value="1"/>
</dbReference>
<keyword evidence="3" id="KW-0808">Transferase</keyword>
<proteinExistence type="inferred from homology"/>
<dbReference type="CDD" id="cd00159">
    <property type="entry name" value="RhoGAP"/>
    <property type="match status" value="1"/>
</dbReference>
<dbReference type="GO" id="GO:0005737">
    <property type="term" value="C:cytoplasm"/>
    <property type="evidence" value="ECO:0007669"/>
    <property type="project" value="TreeGrafter"/>
</dbReference>
<keyword evidence="2 12" id="KW-0723">Serine/threonine-protein kinase</keyword>
<dbReference type="Pfam" id="PF00069">
    <property type="entry name" value="Pkinase"/>
    <property type="match status" value="1"/>
</dbReference>
<feature type="region of interest" description="Disordered" evidence="9">
    <location>
        <begin position="327"/>
        <end position="347"/>
    </location>
</feature>
<dbReference type="STRING" id="1202772.A0A1V9ZFH1"/>
<organism evidence="12 13">
    <name type="scientific">Achlya hypogyna</name>
    <name type="common">Oomycete</name>
    <name type="synonym">Protoachlya hypogyna</name>
    <dbReference type="NCBI Taxonomy" id="1202772"/>
    <lineage>
        <taxon>Eukaryota</taxon>
        <taxon>Sar</taxon>
        <taxon>Stramenopiles</taxon>
        <taxon>Oomycota</taxon>
        <taxon>Saprolegniomycetes</taxon>
        <taxon>Saprolegniales</taxon>
        <taxon>Achlyaceae</taxon>
        <taxon>Achlya</taxon>
    </lineage>
</organism>